<dbReference type="InterPro" id="IPR012340">
    <property type="entry name" value="NA-bd_OB-fold"/>
</dbReference>
<dbReference type="PROSITE" id="PS50126">
    <property type="entry name" value="S1"/>
    <property type="match status" value="2"/>
</dbReference>
<sequence length="189" mass="20936">MGGRSENPELWTFLESLHCGEHLSGTVTAIERFGVFVALDDGPDHPVFPGVGFITIPELSWRRIEAASDVVQVGQRVSCEFLQFDTWNLEARLSLRATQPDPFQAFAGSIAVGQKLHGQVTKLVPFGVFVRVADGIEGLVHLRELTWTPAQAPSDVVHVGDEVTVVVTEIDRERRRLVLSRRQASSEHQ</sequence>
<dbReference type="PATRIC" id="fig|146537.3.peg.2534"/>
<reference evidence="6" key="1">
    <citation type="journal article" date="2015" name="Genome Announc.">
        <title>Draft Genome Sequence of Thiostrepton-Producing Streptomyces azureus ATCC 14921.</title>
        <authorList>
            <person name="Sakihara K."/>
            <person name="Maeda J."/>
            <person name="Tashiro K."/>
            <person name="Fujino Y."/>
            <person name="Kuhara S."/>
            <person name="Ohshima T."/>
            <person name="Ogata S."/>
            <person name="Doi K."/>
        </authorList>
    </citation>
    <scope>NUCLEOTIDE SEQUENCE [LARGE SCALE GENOMIC DNA]</scope>
    <source>
        <strain evidence="6">ATCC14921</strain>
    </source>
</reference>
<dbReference type="FunFam" id="2.40.50.140:FF:000103">
    <property type="entry name" value="protein RRP5 homolog"/>
    <property type="match status" value="1"/>
</dbReference>
<dbReference type="GO" id="GO:0006412">
    <property type="term" value="P:translation"/>
    <property type="evidence" value="ECO:0007669"/>
    <property type="project" value="TreeGrafter"/>
</dbReference>
<evidence type="ECO:0000259" key="5">
    <source>
        <dbReference type="PROSITE" id="PS50126"/>
    </source>
</evidence>
<dbReference type="SMART" id="SM00316">
    <property type="entry name" value="S1"/>
    <property type="match status" value="2"/>
</dbReference>
<dbReference type="PANTHER" id="PTHR10724">
    <property type="entry name" value="30S RIBOSOMAL PROTEIN S1"/>
    <property type="match status" value="1"/>
</dbReference>
<gene>
    <name evidence="6" type="ORF">SAZU_2397</name>
</gene>
<dbReference type="EMBL" id="DF968239">
    <property type="protein sequence ID" value="GAP47660.1"/>
    <property type="molecule type" value="Genomic_DNA"/>
</dbReference>
<dbReference type="AlphaFoldDB" id="A0A0K8PID1"/>
<dbReference type="PANTHER" id="PTHR10724:SF7">
    <property type="entry name" value="SMALL RIBOSOMAL SUBUNIT PROTEIN BS1C"/>
    <property type="match status" value="1"/>
</dbReference>
<proteinExistence type="inferred from homology"/>
<comment type="function">
    <text evidence="4">Binds mRNA; thus facilitating recognition of the initiation point. It is needed to translate mRNA with a short Shine-Dalgarno (SD) purine-rich sequence.</text>
</comment>
<dbReference type="InterPro" id="IPR003029">
    <property type="entry name" value="S1_domain"/>
</dbReference>
<evidence type="ECO:0000313" key="7">
    <source>
        <dbReference type="Proteomes" id="UP000053859"/>
    </source>
</evidence>
<evidence type="ECO:0000256" key="2">
    <source>
        <dbReference type="ARBA" id="ARBA00022980"/>
    </source>
</evidence>
<keyword evidence="3" id="KW-0687">Ribonucleoprotein</keyword>
<evidence type="ECO:0000256" key="4">
    <source>
        <dbReference type="ARBA" id="ARBA00025604"/>
    </source>
</evidence>
<feature type="domain" description="S1 motif" evidence="5">
    <location>
        <begin position="113"/>
        <end position="182"/>
    </location>
</feature>
<dbReference type="InterPro" id="IPR050437">
    <property type="entry name" value="Ribos_protein_bS1-like"/>
</dbReference>
<dbReference type="Pfam" id="PF00575">
    <property type="entry name" value="S1"/>
    <property type="match status" value="2"/>
</dbReference>
<name>A0A0K8PID1_STRAJ</name>
<dbReference type="GO" id="GO:0022627">
    <property type="term" value="C:cytosolic small ribosomal subunit"/>
    <property type="evidence" value="ECO:0007669"/>
    <property type="project" value="TreeGrafter"/>
</dbReference>
<dbReference type="Gene3D" id="2.40.50.140">
    <property type="entry name" value="Nucleic acid-binding proteins"/>
    <property type="match status" value="2"/>
</dbReference>
<dbReference type="CDD" id="cd00164">
    <property type="entry name" value="S1_like"/>
    <property type="match status" value="1"/>
</dbReference>
<comment type="similarity">
    <text evidence="1">Belongs to the bacterial ribosomal protein bS1 family.</text>
</comment>
<keyword evidence="2 6" id="KW-0689">Ribosomal protein</keyword>
<feature type="domain" description="S1 motif" evidence="5">
    <location>
        <begin position="20"/>
        <end position="96"/>
    </location>
</feature>
<evidence type="ECO:0000313" key="6">
    <source>
        <dbReference type="EMBL" id="GAP47660.1"/>
    </source>
</evidence>
<keyword evidence="7" id="KW-1185">Reference proteome</keyword>
<dbReference type="GO" id="GO:0003735">
    <property type="term" value="F:structural constituent of ribosome"/>
    <property type="evidence" value="ECO:0007669"/>
    <property type="project" value="TreeGrafter"/>
</dbReference>
<accession>A0A0K8PID1</accession>
<dbReference type="Proteomes" id="UP000053859">
    <property type="component" value="Unassembled WGS sequence"/>
</dbReference>
<dbReference type="SUPFAM" id="SSF50249">
    <property type="entry name" value="Nucleic acid-binding proteins"/>
    <property type="match status" value="2"/>
</dbReference>
<evidence type="ECO:0000256" key="1">
    <source>
        <dbReference type="ARBA" id="ARBA00006767"/>
    </source>
</evidence>
<organism evidence="6 7">
    <name type="scientific">Streptomyces azureus</name>
    <dbReference type="NCBI Taxonomy" id="146537"/>
    <lineage>
        <taxon>Bacteria</taxon>
        <taxon>Bacillati</taxon>
        <taxon>Actinomycetota</taxon>
        <taxon>Actinomycetes</taxon>
        <taxon>Kitasatosporales</taxon>
        <taxon>Streptomycetaceae</taxon>
        <taxon>Streptomyces</taxon>
    </lineage>
</organism>
<dbReference type="GO" id="GO:0003729">
    <property type="term" value="F:mRNA binding"/>
    <property type="evidence" value="ECO:0007669"/>
    <property type="project" value="TreeGrafter"/>
</dbReference>
<protein>
    <submittedName>
        <fullName evidence="6">30S ribosomal protein S1</fullName>
    </submittedName>
</protein>
<evidence type="ECO:0000256" key="3">
    <source>
        <dbReference type="ARBA" id="ARBA00023274"/>
    </source>
</evidence>